<dbReference type="PROSITE" id="PS50103">
    <property type="entry name" value="ZF_C3H1"/>
    <property type="match status" value="1"/>
</dbReference>
<keyword evidence="1 4" id="KW-0479">Metal-binding</keyword>
<feature type="domain" description="C3H1-type" evidence="5">
    <location>
        <begin position="17"/>
        <end position="43"/>
    </location>
</feature>
<sequence>MPPPARVFEDRLSSDVPLLQPCRDFLHNRCYKGDRCIYSHDIDHIRLVNKPQDGLCMSFIFGVCELPLCRFKHDVTAVQELLEVITLGCHSFIIRPVIFRHIRSSRICLRITHL</sequence>
<proteinExistence type="evidence at transcript level"/>
<dbReference type="Gene3D" id="3.30.1370.210">
    <property type="match status" value="1"/>
</dbReference>
<dbReference type="InterPro" id="IPR036855">
    <property type="entry name" value="Znf_CCCH_sf"/>
</dbReference>
<dbReference type="SUPFAM" id="SSF90229">
    <property type="entry name" value="CCCH zinc finger"/>
    <property type="match status" value="1"/>
</dbReference>
<dbReference type="GO" id="GO:0008270">
    <property type="term" value="F:zinc ion binding"/>
    <property type="evidence" value="ECO:0007669"/>
    <property type="project" value="UniProtKB-KW"/>
</dbReference>
<gene>
    <name evidence="6" type="primary">4234f</name>
</gene>
<organism evidence="6">
    <name type="scientific">Ulva partita</name>
    <dbReference type="NCBI Taxonomy" id="1605170"/>
    <lineage>
        <taxon>Eukaryota</taxon>
        <taxon>Viridiplantae</taxon>
        <taxon>Chlorophyta</taxon>
        <taxon>core chlorophytes</taxon>
        <taxon>Ulvophyceae</taxon>
        <taxon>OUU clade</taxon>
        <taxon>Ulvales</taxon>
        <taxon>Ulvaceae</taxon>
        <taxon>Ulva</taxon>
    </lineage>
</organism>
<dbReference type="EMBL" id="LC088645">
    <property type="protein sequence ID" value="BAV58333.1"/>
    <property type="molecule type" value="mRNA"/>
</dbReference>
<dbReference type="AlphaFoldDB" id="A0A1C9ZPV6"/>
<reference evidence="6" key="1">
    <citation type="submission" date="2015-10" db="EMBL/GenBank/DDBJ databases">
        <title>Evolution of the mating-type locus in an isomorphic haploid-diploid life cycle and isogamy.</title>
        <authorList>
            <person name="Yamazaki T."/>
            <person name="Suzuki R."/>
            <person name="Ichihara K."/>
            <person name="Toyoda A."/>
            <person name="Kuwano K."/>
            <person name="Kawano S."/>
        </authorList>
    </citation>
    <scope>NUCLEOTIDE SEQUENCE</scope>
    <source>
        <strain evidence="6">MGEC-1</strain>
    </source>
</reference>
<name>A0A1C9ZPV6_9CHLO</name>
<evidence type="ECO:0000256" key="1">
    <source>
        <dbReference type="ARBA" id="ARBA00022723"/>
    </source>
</evidence>
<protein>
    <recommendedName>
        <fullName evidence="5">C3H1-type domain-containing protein</fullName>
    </recommendedName>
</protein>
<evidence type="ECO:0000256" key="2">
    <source>
        <dbReference type="ARBA" id="ARBA00022771"/>
    </source>
</evidence>
<dbReference type="InterPro" id="IPR000571">
    <property type="entry name" value="Znf_CCCH"/>
</dbReference>
<keyword evidence="3 4" id="KW-0862">Zinc</keyword>
<evidence type="ECO:0000256" key="3">
    <source>
        <dbReference type="ARBA" id="ARBA00022833"/>
    </source>
</evidence>
<evidence type="ECO:0000259" key="5">
    <source>
        <dbReference type="PROSITE" id="PS50103"/>
    </source>
</evidence>
<feature type="zinc finger region" description="C3H1-type" evidence="4">
    <location>
        <begin position="17"/>
        <end position="43"/>
    </location>
</feature>
<accession>A0A1C9ZPV6</accession>
<evidence type="ECO:0000256" key="4">
    <source>
        <dbReference type="PROSITE-ProRule" id="PRU00723"/>
    </source>
</evidence>
<evidence type="ECO:0000313" key="6">
    <source>
        <dbReference type="EMBL" id="BAV58333.1"/>
    </source>
</evidence>
<keyword evidence="2 4" id="KW-0863">Zinc-finger</keyword>